<dbReference type="Pfam" id="PF08840">
    <property type="entry name" value="BAAT_C"/>
    <property type="match status" value="1"/>
</dbReference>
<dbReference type="Gene3D" id="2.60.40.2240">
    <property type="entry name" value="Acyl-CoA thioester hydrolase/BAAT N-terminal domain"/>
    <property type="match status" value="1"/>
</dbReference>
<reference evidence="5 6" key="1">
    <citation type="submission" date="2017-08" db="EMBL/GenBank/DDBJ databases">
        <title>Complete Genome Sequence of Bacillus kochii Oregon-R-modENCODE STRAIN BDGP4, isolated from Drosophila melanogaster gut.</title>
        <authorList>
            <person name="Wan K.H."/>
            <person name="Yu C."/>
            <person name="Park S."/>
            <person name="Hammonds A.S."/>
            <person name="Booth B.W."/>
            <person name="Celniker S.E."/>
        </authorList>
    </citation>
    <scope>NUCLEOTIDE SEQUENCE [LARGE SCALE GENOMIC DNA]</scope>
    <source>
        <strain evidence="5 6">BDGP4</strain>
    </source>
</reference>
<dbReference type="InterPro" id="IPR042490">
    <property type="entry name" value="Thio_Ohase/BAAT_N"/>
</dbReference>
<dbReference type="GO" id="GO:0047617">
    <property type="term" value="F:fatty acyl-CoA hydrolase activity"/>
    <property type="evidence" value="ECO:0007669"/>
    <property type="project" value="TreeGrafter"/>
</dbReference>
<dbReference type="GO" id="GO:0006637">
    <property type="term" value="P:acyl-CoA metabolic process"/>
    <property type="evidence" value="ECO:0007669"/>
    <property type="project" value="InterPro"/>
</dbReference>
<dbReference type="RefSeq" id="WP_095370374.1">
    <property type="nucleotide sequence ID" value="NZ_CP022983.1"/>
</dbReference>
<feature type="domain" description="BAAT/Acyl-CoA thioester hydrolase C-terminal" evidence="4">
    <location>
        <begin position="203"/>
        <end position="409"/>
    </location>
</feature>
<accession>A0A248TF84</accession>
<dbReference type="Pfam" id="PF04775">
    <property type="entry name" value="Bile_Hydr_Trans"/>
    <property type="match status" value="1"/>
</dbReference>
<evidence type="ECO:0000313" key="5">
    <source>
        <dbReference type="EMBL" id="ASV66799.1"/>
    </source>
</evidence>
<dbReference type="PIRSF" id="PIRSF016521">
    <property type="entry name" value="Acyl-CoA_hydro"/>
    <property type="match status" value="1"/>
</dbReference>
<feature type="domain" description="Acyl-CoA thioester hydrolase/bile acid-CoA amino acid N-acetyltransferase" evidence="3">
    <location>
        <begin position="17"/>
        <end position="140"/>
    </location>
</feature>
<protein>
    <recommendedName>
        <fullName evidence="7">Palmitoyl-CoA hydrolase</fullName>
    </recommendedName>
</protein>
<evidence type="ECO:0000256" key="1">
    <source>
        <dbReference type="ARBA" id="ARBA00006538"/>
    </source>
</evidence>
<evidence type="ECO:0000259" key="3">
    <source>
        <dbReference type="Pfam" id="PF04775"/>
    </source>
</evidence>
<evidence type="ECO:0000313" key="6">
    <source>
        <dbReference type="Proteomes" id="UP000215137"/>
    </source>
</evidence>
<evidence type="ECO:0008006" key="7">
    <source>
        <dbReference type="Google" id="ProtNLM"/>
    </source>
</evidence>
<evidence type="ECO:0000256" key="2">
    <source>
        <dbReference type="PIRSR" id="PIRSR016521-1"/>
    </source>
</evidence>
<gene>
    <name evidence="5" type="ORF">CKF48_05360</name>
</gene>
<feature type="active site" description="Charge relay system" evidence="2">
    <location>
        <position position="369"/>
    </location>
</feature>
<dbReference type="InterPro" id="IPR006862">
    <property type="entry name" value="Thio_Ohase/aa_AcTrfase"/>
</dbReference>
<dbReference type="GO" id="GO:0006631">
    <property type="term" value="P:fatty acid metabolic process"/>
    <property type="evidence" value="ECO:0007669"/>
    <property type="project" value="TreeGrafter"/>
</dbReference>
<sequence length="417" mass="47279">MTIIHEKNNSWISMIAEPLHLSFYPLQSGKRYKVELIRHSVTKNKLIKRISYAQFIADEHGKIDLATAKPYEGTYTETDAMGLFWSMQIEEQTENKGEPYIRLNPHEYEIALYRNNICLDKKIIMKKWYKDEKVDSIPINGDGLIGRYYYHRDHKVRPSLIVVSGSEGGTNDFAASALTAYGFNTLALAYFGEEGLNDRLVEVPLELIENAIIWLTNRRDAHPNWIGIHGTSRGGELALWSAVLFDEITAAVSLNGSAVSFAGIVPWSEERTLPPAWNFRGQALPYASKENPVEVASYCRARWMKGGNPLSYWYDCLYELNKAIIPIEETKKEFLLISGKEDANFRSSVFHDVCTHENIQKHFYEAAGHEIGIPYLPIVSNGFTGGTKAQTAKASVHSWEETIDFLRRSFAKKLGGE</sequence>
<comment type="similarity">
    <text evidence="1">Belongs to the C/M/P thioester hydrolase family.</text>
</comment>
<name>A0A248TF84_9BACI</name>
<keyword evidence="6" id="KW-1185">Reference proteome</keyword>
<dbReference type="KEGG" id="bko:CKF48_05360"/>
<dbReference type="SUPFAM" id="SSF53474">
    <property type="entry name" value="alpha/beta-Hydrolases"/>
    <property type="match status" value="1"/>
</dbReference>
<organism evidence="5 6">
    <name type="scientific">Cytobacillus kochii</name>
    <dbReference type="NCBI Taxonomy" id="859143"/>
    <lineage>
        <taxon>Bacteria</taxon>
        <taxon>Bacillati</taxon>
        <taxon>Bacillota</taxon>
        <taxon>Bacilli</taxon>
        <taxon>Bacillales</taxon>
        <taxon>Bacillaceae</taxon>
        <taxon>Cytobacillus</taxon>
    </lineage>
</organism>
<dbReference type="PANTHER" id="PTHR10824:SF4">
    <property type="entry name" value="ACYL-COENZYME A THIOESTERASE 1-LIKE"/>
    <property type="match status" value="1"/>
</dbReference>
<dbReference type="OrthoDB" id="8922993at2"/>
<dbReference type="InterPro" id="IPR029058">
    <property type="entry name" value="AB_hydrolase_fold"/>
</dbReference>
<feature type="active site" description="Charge relay system" evidence="2">
    <location>
        <position position="232"/>
    </location>
</feature>
<dbReference type="AlphaFoldDB" id="A0A248TF84"/>
<proteinExistence type="inferred from homology"/>
<feature type="active site" description="Charge relay system" evidence="2">
    <location>
        <position position="342"/>
    </location>
</feature>
<dbReference type="InterPro" id="IPR014940">
    <property type="entry name" value="BAAT_C"/>
</dbReference>
<dbReference type="PANTHER" id="PTHR10824">
    <property type="entry name" value="ACYL-COENZYME A THIOESTERASE-RELATED"/>
    <property type="match status" value="1"/>
</dbReference>
<dbReference type="EMBL" id="CP022983">
    <property type="protein sequence ID" value="ASV66799.1"/>
    <property type="molecule type" value="Genomic_DNA"/>
</dbReference>
<dbReference type="InterPro" id="IPR016662">
    <property type="entry name" value="Acyl-CoA_thioEstase_long-chain"/>
</dbReference>
<evidence type="ECO:0000259" key="4">
    <source>
        <dbReference type="Pfam" id="PF08840"/>
    </source>
</evidence>
<dbReference type="Proteomes" id="UP000215137">
    <property type="component" value="Chromosome"/>
</dbReference>
<dbReference type="Gene3D" id="3.40.50.1820">
    <property type="entry name" value="alpha/beta hydrolase"/>
    <property type="match status" value="1"/>
</dbReference>